<dbReference type="Pfam" id="PF01694">
    <property type="entry name" value="Rhomboid"/>
    <property type="match status" value="1"/>
</dbReference>
<comment type="subcellular location">
    <subcellularLocation>
        <location evidence="1">Membrane</location>
        <topology evidence="1">Multi-pass membrane protein</topology>
    </subcellularLocation>
</comment>
<evidence type="ECO:0000256" key="7">
    <source>
        <dbReference type="SAM" id="Phobius"/>
    </source>
</evidence>
<dbReference type="Proteomes" id="UP000807716">
    <property type="component" value="Unassembled WGS sequence"/>
</dbReference>
<dbReference type="Gene3D" id="1.20.1540.10">
    <property type="entry name" value="Rhomboid-like"/>
    <property type="match status" value="1"/>
</dbReference>
<feature type="transmembrane region" description="Helical" evidence="7">
    <location>
        <begin position="173"/>
        <end position="192"/>
    </location>
</feature>
<evidence type="ECO:0000256" key="3">
    <source>
        <dbReference type="ARBA" id="ARBA00022692"/>
    </source>
</evidence>
<feature type="transmembrane region" description="Helical" evidence="7">
    <location>
        <begin position="119"/>
        <end position="136"/>
    </location>
</feature>
<evidence type="ECO:0000256" key="1">
    <source>
        <dbReference type="ARBA" id="ARBA00004141"/>
    </source>
</evidence>
<feature type="domain" description="Peptidase S54 rhomboid" evidence="8">
    <location>
        <begin position="77"/>
        <end position="183"/>
    </location>
</feature>
<proteinExistence type="inferred from homology"/>
<keyword evidence="6 7" id="KW-0472">Membrane</keyword>
<feature type="transmembrane region" description="Helical" evidence="7">
    <location>
        <begin position="29"/>
        <end position="47"/>
    </location>
</feature>
<dbReference type="OrthoDB" id="418595at2759"/>
<protein>
    <recommendedName>
        <fullName evidence="8">Peptidase S54 rhomboid domain-containing protein</fullName>
    </recommendedName>
</protein>
<dbReference type="GO" id="GO:0006465">
    <property type="term" value="P:signal peptide processing"/>
    <property type="evidence" value="ECO:0007669"/>
    <property type="project" value="TreeGrafter"/>
</dbReference>
<keyword evidence="10" id="KW-1185">Reference proteome</keyword>
<dbReference type="InterPro" id="IPR035952">
    <property type="entry name" value="Rhomboid-like_sf"/>
</dbReference>
<sequence length="203" mass="22511">MLGGGGGGGGPLGNNPISRWLRFDTANKVVYTILGVNSVVFVAWLYAKENAARFGDRRLYVWMMKNFTNMERNIREGRVWTLVTSAFSHQRIEHFALNSIALVSFGQACWNILGTRQFMLLYLGAAVGSSALSVVYHKFIVRDSHRQYSLGASGALTGLATTFACVYPRAQFMLFFVIPVPAGILMGAFGLYEAYNLLNRHVI</sequence>
<dbReference type="AlphaFoldDB" id="A0A9P6UCJ3"/>
<keyword evidence="4" id="KW-0378">Hydrolase</keyword>
<dbReference type="InterPro" id="IPR022764">
    <property type="entry name" value="Peptidase_S54_rhomboid_dom"/>
</dbReference>
<dbReference type="EMBL" id="JAAAJB010000032">
    <property type="protein sequence ID" value="KAG0269159.1"/>
    <property type="molecule type" value="Genomic_DNA"/>
</dbReference>
<feature type="transmembrane region" description="Helical" evidence="7">
    <location>
        <begin position="148"/>
        <end position="167"/>
    </location>
</feature>
<dbReference type="SUPFAM" id="SSF144091">
    <property type="entry name" value="Rhomboid-like"/>
    <property type="match status" value="1"/>
</dbReference>
<accession>A0A9P6UCJ3</accession>
<evidence type="ECO:0000256" key="2">
    <source>
        <dbReference type="ARBA" id="ARBA00009045"/>
    </source>
</evidence>
<dbReference type="GO" id="GO:0016020">
    <property type="term" value="C:membrane"/>
    <property type="evidence" value="ECO:0007669"/>
    <property type="project" value="UniProtKB-SubCell"/>
</dbReference>
<dbReference type="PANTHER" id="PTHR43731">
    <property type="entry name" value="RHOMBOID PROTEASE"/>
    <property type="match status" value="1"/>
</dbReference>
<evidence type="ECO:0000313" key="9">
    <source>
        <dbReference type="EMBL" id="KAG0269159.1"/>
    </source>
</evidence>
<keyword evidence="3 7" id="KW-0812">Transmembrane</keyword>
<dbReference type="InterPro" id="IPR050925">
    <property type="entry name" value="Rhomboid_protease_S54"/>
</dbReference>
<reference evidence="9" key="1">
    <citation type="journal article" date="2020" name="Fungal Divers.">
        <title>Resolving the Mortierellaceae phylogeny through synthesis of multi-gene phylogenetics and phylogenomics.</title>
        <authorList>
            <person name="Vandepol N."/>
            <person name="Liber J."/>
            <person name="Desiro A."/>
            <person name="Na H."/>
            <person name="Kennedy M."/>
            <person name="Barry K."/>
            <person name="Grigoriev I.V."/>
            <person name="Miller A.N."/>
            <person name="O'Donnell K."/>
            <person name="Stajich J.E."/>
            <person name="Bonito G."/>
        </authorList>
    </citation>
    <scope>NUCLEOTIDE SEQUENCE</scope>
    <source>
        <strain evidence="9">BC1065</strain>
    </source>
</reference>
<evidence type="ECO:0000256" key="6">
    <source>
        <dbReference type="ARBA" id="ARBA00023136"/>
    </source>
</evidence>
<comment type="caution">
    <text evidence="9">The sequence shown here is derived from an EMBL/GenBank/DDBJ whole genome shotgun (WGS) entry which is preliminary data.</text>
</comment>
<gene>
    <name evidence="9" type="ORF">DFQ27_004555</name>
</gene>
<keyword evidence="5 7" id="KW-1133">Transmembrane helix</keyword>
<dbReference type="PANTHER" id="PTHR43731:SF14">
    <property type="entry name" value="PRESENILIN-ASSOCIATED RHOMBOID-LIKE PROTEIN, MITOCHONDRIAL"/>
    <property type="match status" value="1"/>
</dbReference>
<organism evidence="9 10">
    <name type="scientific">Actinomortierella ambigua</name>
    <dbReference type="NCBI Taxonomy" id="1343610"/>
    <lineage>
        <taxon>Eukaryota</taxon>
        <taxon>Fungi</taxon>
        <taxon>Fungi incertae sedis</taxon>
        <taxon>Mucoromycota</taxon>
        <taxon>Mortierellomycotina</taxon>
        <taxon>Mortierellomycetes</taxon>
        <taxon>Mortierellales</taxon>
        <taxon>Mortierellaceae</taxon>
        <taxon>Actinomortierella</taxon>
    </lineage>
</organism>
<evidence type="ECO:0000313" key="10">
    <source>
        <dbReference type="Proteomes" id="UP000807716"/>
    </source>
</evidence>
<name>A0A9P6UCJ3_9FUNG</name>
<evidence type="ECO:0000256" key="4">
    <source>
        <dbReference type="ARBA" id="ARBA00022801"/>
    </source>
</evidence>
<comment type="similarity">
    <text evidence="2">Belongs to the peptidase S54 family.</text>
</comment>
<evidence type="ECO:0000259" key="8">
    <source>
        <dbReference type="Pfam" id="PF01694"/>
    </source>
</evidence>
<evidence type="ECO:0000256" key="5">
    <source>
        <dbReference type="ARBA" id="ARBA00022989"/>
    </source>
</evidence>
<dbReference type="GO" id="GO:0004252">
    <property type="term" value="F:serine-type endopeptidase activity"/>
    <property type="evidence" value="ECO:0007669"/>
    <property type="project" value="InterPro"/>
</dbReference>